<dbReference type="Pfam" id="PF00447">
    <property type="entry name" value="HSF_DNA-bind"/>
    <property type="match status" value="1"/>
</dbReference>
<dbReference type="SMART" id="SM00415">
    <property type="entry name" value="HSF"/>
    <property type="match status" value="1"/>
</dbReference>
<keyword evidence="4" id="KW-0539">Nucleus</keyword>
<keyword evidence="6" id="KW-0175">Coiled coil</keyword>
<keyword evidence="9" id="KW-0346">Stress response</keyword>
<proteinExistence type="inferred from homology"/>
<gene>
    <name evidence="9" type="primary">HSF5</name>
    <name evidence="9" type="ORF">N1851_018663</name>
</gene>
<organism evidence="9 10">
    <name type="scientific">Merluccius polli</name>
    <name type="common">Benguela hake</name>
    <name type="synonym">Merluccius cadenati</name>
    <dbReference type="NCBI Taxonomy" id="89951"/>
    <lineage>
        <taxon>Eukaryota</taxon>
        <taxon>Metazoa</taxon>
        <taxon>Chordata</taxon>
        <taxon>Craniata</taxon>
        <taxon>Vertebrata</taxon>
        <taxon>Euteleostomi</taxon>
        <taxon>Actinopterygii</taxon>
        <taxon>Neopterygii</taxon>
        <taxon>Teleostei</taxon>
        <taxon>Neoteleostei</taxon>
        <taxon>Acanthomorphata</taxon>
        <taxon>Zeiogadaria</taxon>
        <taxon>Gadariae</taxon>
        <taxon>Gadiformes</taxon>
        <taxon>Gadoidei</taxon>
        <taxon>Merlucciidae</taxon>
        <taxon>Merluccius</taxon>
    </lineage>
</organism>
<evidence type="ECO:0000313" key="10">
    <source>
        <dbReference type="Proteomes" id="UP001174136"/>
    </source>
</evidence>
<feature type="coiled-coil region" evidence="6">
    <location>
        <begin position="311"/>
        <end position="338"/>
    </location>
</feature>
<feature type="compositionally biased region" description="Pro residues" evidence="7">
    <location>
        <begin position="90"/>
        <end position="100"/>
    </location>
</feature>
<evidence type="ECO:0000256" key="5">
    <source>
        <dbReference type="RuleBase" id="RU004020"/>
    </source>
</evidence>
<evidence type="ECO:0000256" key="4">
    <source>
        <dbReference type="ARBA" id="ARBA00023242"/>
    </source>
</evidence>
<keyword evidence="10" id="KW-1185">Reference proteome</keyword>
<dbReference type="PANTHER" id="PTHR10015:SF278">
    <property type="entry name" value="HEAT SHOCK FACTOR PROTEIN 5"/>
    <property type="match status" value="1"/>
</dbReference>
<dbReference type="Gene3D" id="1.10.10.10">
    <property type="entry name" value="Winged helix-like DNA-binding domain superfamily/Winged helix DNA-binding domain"/>
    <property type="match status" value="1"/>
</dbReference>
<dbReference type="InterPro" id="IPR036390">
    <property type="entry name" value="WH_DNA-bd_sf"/>
</dbReference>
<accession>A0AA47MN87</accession>
<dbReference type="GO" id="GO:0003700">
    <property type="term" value="F:DNA-binding transcription factor activity"/>
    <property type="evidence" value="ECO:0007669"/>
    <property type="project" value="InterPro"/>
</dbReference>
<dbReference type="InterPro" id="IPR000232">
    <property type="entry name" value="HSF_DNA-bd"/>
</dbReference>
<protein>
    <submittedName>
        <fullName evidence="9">Heat shock factor protein 5</fullName>
    </submittedName>
</protein>
<dbReference type="InterPro" id="IPR036388">
    <property type="entry name" value="WH-like_DNA-bd_sf"/>
</dbReference>
<comment type="caution">
    <text evidence="9">The sequence shown here is derived from an EMBL/GenBank/DDBJ whole genome shotgun (WGS) entry which is preliminary data.</text>
</comment>
<dbReference type="PANTHER" id="PTHR10015">
    <property type="entry name" value="HEAT SHOCK TRANSCRIPTION FACTOR"/>
    <property type="match status" value="1"/>
</dbReference>
<dbReference type="AlphaFoldDB" id="A0AA47MN87"/>
<keyword evidence="3" id="KW-0238">DNA-binding</keyword>
<dbReference type="GO" id="GO:0043565">
    <property type="term" value="F:sequence-specific DNA binding"/>
    <property type="evidence" value="ECO:0007669"/>
    <property type="project" value="InterPro"/>
</dbReference>
<name>A0AA47MN87_MERPO</name>
<feature type="region of interest" description="Disordered" evidence="7">
    <location>
        <begin position="87"/>
        <end position="111"/>
    </location>
</feature>
<dbReference type="GO" id="GO:0005634">
    <property type="term" value="C:nucleus"/>
    <property type="evidence" value="ECO:0007669"/>
    <property type="project" value="UniProtKB-SubCell"/>
</dbReference>
<evidence type="ECO:0000256" key="7">
    <source>
        <dbReference type="SAM" id="MobiDB-lite"/>
    </source>
</evidence>
<dbReference type="Proteomes" id="UP001174136">
    <property type="component" value="Unassembled WGS sequence"/>
</dbReference>
<dbReference type="EMBL" id="JAOPHQ010003427">
    <property type="protein sequence ID" value="KAK0143209.1"/>
    <property type="molecule type" value="Genomic_DNA"/>
</dbReference>
<evidence type="ECO:0000256" key="1">
    <source>
        <dbReference type="ARBA" id="ARBA00004123"/>
    </source>
</evidence>
<sequence length="426" mass="46650">MDANDGCTVHCINPHYFPAKLWRLVNDPASPAVRWDASGEGLVVHQPLFEKQLLTASGNGGDPFKTTNFASFIRQLNLYGFRKVVSGAGGPPPPPPPPHAAPSHAVEESGVEHRFRNPHFRRSRPELLVNLRRLTSSNKAKMQAGLEVNCRPPRRYHQFCHGNIEDGGGSFLGQRHQATAWPYSPSGPRPIEEYSRTPIPSRNSMMGDGNTPCIPISGLHRYPGESPSPTAVHIQQGVHGPANPGQKFYNFITHTPQCQPAYYSSAYECYLPSAVSSDITGTGNQTSPYSHLGYYQTNGPVGLLYPGNHNQDSQSGENQDLKKNNKNLETAFQIIEELQLTPKVCMIKVMTPKKPGPLAGPSTSIHSFTLPTSSQASASSSVDVKPPMVCYPNLIGMQGNIQQGTSTKDIKPIKEEMIEEPIFKHL</sequence>
<feature type="domain" description="HSF-type DNA-binding" evidence="8">
    <location>
        <begin position="13"/>
        <end position="134"/>
    </location>
</feature>
<evidence type="ECO:0000259" key="8">
    <source>
        <dbReference type="SMART" id="SM00415"/>
    </source>
</evidence>
<evidence type="ECO:0000313" key="9">
    <source>
        <dbReference type="EMBL" id="KAK0143209.1"/>
    </source>
</evidence>
<evidence type="ECO:0000256" key="3">
    <source>
        <dbReference type="ARBA" id="ARBA00023125"/>
    </source>
</evidence>
<dbReference type="SUPFAM" id="SSF46785">
    <property type="entry name" value="Winged helix' DNA-binding domain"/>
    <property type="match status" value="1"/>
</dbReference>
<reference evidence="9" key="1">
    <citation type="journal article" date="2023" name="Front. Mar. Sci.">
        <title>A new Merluccius polli reference genome to investigate the effects of global change in West African waters.</title>
        <authorList>
            <person name="Mateo J.L."/>
            <person name="Blanco-Fernandez C."/>
            <person name="Garcia-Vazquez E."/>
            <person name="Machado-Schiaffino G."/>
        </authorList>
    </citation>
    <scope>NUCLEOTIDE SEQUENCE</scope>
    <source>
        <strain evidence="9">C29</strain>
        <tissue evidence="9">Fin</tissue>
    </source>
</reference>
<evidence type="ECO:0000256" key="6">
    <source>
        <dbReference type="SAM" id="Coils"/>
    </source>
</evidence>
<comment type="similarity">
    <text evidence="2 5">Belongs to the HSF family.</text>
</comment>
<comment type="subcellular location">
    <subcellularLocation>
        <location evidence="1">Nucleus</location>
    </subcellularLocation>
</comment>
<evidence type="ECO:0000256" key="2">
    <source>
        <dbReference type="ARBA" id="ARBA00006403"/>
    </source>
</evidence>